<dbReference type="GO" id="GO:0005634">
    <property type="term" value="C:nucleus"/>
    <property type="evidence" value="ECO:0007669"/>
    <property type="project" value="UniProtKB-SubCell"/>
</dbReference>
<dbReference type="InterPro" id="IPR038718">
    <property type="entry name" value="SNF2-like_sf"/>
</dbReference>
<dbReference type="Pfam" id="PF00176">
    <property type="entry name" value="SNF2-rel_dom"/>
    <property type="match status" value="1"/>
</dbReference>
<feature type="domain" description="BRCT" evidence="8">
    <location>
        <begin position="943"/>
        <end position="1036"/>
    </location>
</feature>
<keyword evidence="3" id="KW-0547">Nucleotide-binding</keyword>
<dbReference type="InterPro" id="IPR031053">
    <property type="entry name" value="ALC1"/>
</dbReference>
<feature type="domain" description="Helicase ATP-binding" evidence="9">
    <location>
        <begin position="46"/>
        <end position="216"/>
    </location>
</feature>
<dbReference type="PROSITE" id="PS50172">
    <property type="entry name" value="BRCT"/>
    <property type="match status" value="1"/>
</dbReference>
<name>A0ABD3V5Z8_SINWO</name>
<evidence type="ECO:0000256" key="6">
    <source>
        <dbReference type="ARBA" id="ARBA00023242"/>
    </source>
</evidence>
<dbReference type="SMART" id="SM00292">
    <property type="entry name" value="BRCT"/>
    <property type="match status" value="1"/>
</dbReference>
<dbReference type="PROSITE" id="PS51194">
    <property type="entry name" value="HELICASE_CTER"/>
    <property type="match status" value="1"/>
</dbReference>
<dbReference type="GO" id="GO:0005524">
    <property type="term" value="F:ATP binding"/>
    <property type="evidence" value="ECO:0007669"/>
    <property type="project" value="UniProtKB-KW"/>
</dbReference>
<evidence type="ECO:0000256" key="5">
    <source>
        <dbReference type="ARBA" id="ARBA00022840"/>
    </source>
</evidence>
<feature type="compositionally biased region" description="Acidic residues" evidence="7">
    <location>
        <begin position="701"/>
        <end position="722"/>
    </location>
</feature>
<dbReference type="SUPFAM" id="SSF52540">
    <property type="entry name" value="P-loop containing nucleoside triphosphate hydrolases"/>
    <property type="match status" value="2"/>
</dbReference>
<gene>
    <name evidence="11" type="ORF">ACJMK2_011730</name>
</gene>
<evidence type="ECO:0000259" key="9">
    <source>
        <dbReference type="PROSITE" id="PS51192"/>
    </source>
</evidence>
<dbReference type="InterPro" id="IPR049730">
    <property type="entry name" value="SNF2/RAD54-like_C"/>
</dbReference>
<dbReference type="Gene3D" id="3.40.50.10190">
    <property type="entry name" value="BRCT domain"/>
    <property type="match status" value="1"/>
</dbReference>
<dbReference type="SMART" id="SM00490">
    <property type="entry name" value="HELICc"/>
    <property type="match status" value="1"/>
</dbReference>
<dbReference type="SMART" id="SM00487">
    <property type="entry name" value="DEXDc"/>
    <property type="match status" value="1"/>
</dbReference>
<evidence type="ECO:0000256" key="4">
    <source>
        <dbReference type="ARBA" id="ARBA00022801"/>
    </source>
</evidence>
<evidence type="ECO:0000259" key="8">
    <source>
        <dbReference type="PROSITE" id="PS50172"/>
    </source>
</evidence>
<comment type="caution">
    <text evidence="11">The sequence shown here is derived from an EMBL/GenBank/DDBJ whole genome shotgun (WGS) entry which is preliminary data.</text>
</comment>
<dbReference type="PANTHER" id="PTHR47157:SF1">
    <property type="entry name" value="CHROMODOMAIN-HELICASE-DNA-BINDING PROTEIN 1-LIKE"/>
    <property type="match status" value="1"/>
</dbReference>
<evidence type="ECO:0000313" key="12">
    <source>
        <dbReference type="Proteomes" id="UP001634394"/>
    </source>
</evidence>
<dbReference type="Proteomes" id="UP001634394">
    <property type="component" value="Unassembled WGS sequence"/>
</dbReference>
<evidence type="ECO:0000256" key="1">
    <source>
        <dbReference type="ARBA" id="ARBA00004123"/>
    </source>
</evidence>
<reference evidence="11 12" key="1">
    <citation type="submission" date="2024-11" db="EMBL/GenBank/DDBJ databases">
        <title>Chromosome-level genome assembly of the freshwater bivalve Anodonta woodiana.</title>
        <authorList>
            <person name="Chen X."/>
        </authorList>
    </citation>
    <scope>NUCLEOTIDE SEQUENCE [LARGE SCALE GENOMIC DNA]</scope>
    <source>
        <strain evidence="11">MN2024</strain>
        <tissue evidence="11">Gills</tissue>
    </source>
</reference>
<comment type="subcellular location">
    <subcellularLocation>
        <location evidence="1">Nucleus</location>
    </subcellularLocation>
</comment>
<dbReference type="Gene3D" id="3.40.220.10">
    <property type="entry name" value="Leucine Aminopeptidase, subunit E, domain 1"/>
    <property type="match status" value="1"/>
</dbReference>
<feature type="compositionally biased region" description="Basic and acidic residues" evidence="7">
    <location>
        <begin position="896"/>
        <end position="906"/>
    </location>
</feature>
<comment type="similarity">
    <text evidence="2">Belongs to the SNF2/RAD54 helicase family.</text>
</comment>
<feature type="region of interest" description="Disordered" evidence="7">
    <location>
        <begin position="893"/>
        <end position="941"/>
    </location>
</feature>
<dbReference type="GO" id="GO:0016787">
    <property type="term" value="F:hydrolase activity"/>
    <property type="evidence" value="ECO:0007669"/>
    <property type="project" value="UniProtKB-KW"/>
</dbReference>
<dbReference type="EMBL" id="JBJQND010000013">
    <property type="protein sequence ID" value="KAL3857029.1"/>
    <property type="molecule type" value="Genomic_DNA"/>
</dbReference>
<dbReference type="PANTHER" id="PTHR47157">
    <property type="entry name" value="CHROMODOMAIN-HELICASE-DNA-BINDING PROTEIN 1-LIKE"/>
    <property type="match status" value="1"/>
</dbReference>
<proteinExistence type="inferred from homology"/>
<dbReference type="InterPro" id="IPR036420">
    <property type="entry name" value="BRCT_dom_sf"/>
</dbReference>
<feature type="region of interest" description="Disordered" evidence="7">
    <location>
        <begin position="556"/>
        <end position="588"/>
    </location>
</feature>
<dbReference type="Pfam" id="PF00271">
    <property type="entry name" value="Helicase_C"/>
    <property type="match status" value="1"/>
</dbReference>
<accession>A0ABD3V5Z8</accession>
<dbReference type="Pfam" id="PF16759">
    <property type="entry name" value="LIG3_BRCT"/>
    <property type="match status" value="1"/>
</dbReference>
<feature type="region of interest" description="Disordered" evidence="7">
    <location>
        <begin position="697"/>
        <end position="729"/>
    </location>
</feature>
<evidence type="ECO:0008006" key="13">
    <source>
        <dbReference type="Google" id="ProtNLM"/>
    </source>
</evidence>
<evidence type="ECO:0000256" key="3">
    <source>
        <dbReference type="ARBA" id="ARBA00022741"/>
    </source>
</evidence>
<dbReference type="Gene3D" id="3.40.50.300">
    <property type="entry name" value="P-loop containing nucleotide triphosphate hydrolases"/>
    <property type="match status" value="1"/>
</dbReference>
<feature type="domain" description="Helicase C-terminal" evidence="10">
    <location>
        <begin position="347"/>
        <end position="497"/>
    </location>
</feature>
<keyword evidence="6" id="KW-0539">Nucleus</keyword>
<dbReference type="InterPro" id="IPR001357">
    <property type="entry name" value="BRCT_dom"/>
</dbReference>
<dbReference type="InterPro" id="IPR031916">
    <property type="entry name" value="LIG3_BRCT"/>
</dbReference>
<dbReference type="InterPro" id="IPR027417">
    <property type="entry name" value="P-loop_NTPase"/>
</dbReference>
<dbReference type="SUPFAM" id="SSF52949">
    <property type="entry name" value="Macro domain-like"/>
    <property type="match status" value="1"/>
</dbReference>
<protein>
    <recommendedName>
        <fullName evidence="13">Chromodomain-helicase-DNA-binding protein 1-like</fullName>
    </recommendedName>
</protein>
<dbReference type="InterPro" id="IPR014001">
    <property type="entry name" value="Helicase_ATP-bd"/>
</dbReference>
<sequence>MDPDLSDIESNEDRKKYVNDISELSKCGWGGLSLRTYQLAGTNWLINCYYQEHGCILGDEMGLGKTCQTIALIVYLHHHEKSSKPSLVVCPRSVLENWEQEFKRFAPGLNVKCYIGDKDKRTEIAMDIKADRSKGIKPFEVLLTTYEICLKDYLFLGKLPWHVLAVDEAHRLKNQDSQLFQTLSLWKFREPVLLTGTPVQNNLDELYSLLSFVHSERFPAWKREKFLNKYSNVDEEEDVSELHKLLKPYLLRRTKSAVLKDLPKKSEIVIYHGITKLQRDLYKAILTKDIDLFDCGSSSYSGGTRSLMNILMQLRKCVNHPYLFDGVEPEPFELGEHLVESSGKLVLIDCLLKYLKSTGHKVLMFSQMTHMLDVLQDYMGYRGYTYERLDGSVRGEERFLAVQNFNQNEETFVFLLSTKAGGQGLNLTGADTVIFVDSDFNPQNDLQAAARAHRIGQTRPVKIIRLIGQNTVEEIILKRAEIKLKLSEKVIEEGEFSLGMSKQGRQELITDDKVKLQDILKFGVNELLNEENSCSAVIDFVKILGPSVDGEWQLSEATVAEPSTSESMGKEEKSEDEEEENVEPPQSMYMFEGTDYSKEPTAADIKAFEELVAAERAALELKATAEKGLRKRQTTVLMGPLPEIMRKPRKKLTAEELEERKKKRQENAERRAKEEEDKERKRKEELWRANSYTSCNISIESDSDQEEEEAKEEEERNEEEGEAPIQPTKRDIHYVIGDVTHPQDTGSDINIIVHCADDSGKWGRGGIFTAITARSELPQQKYDLAGWMKDLELGDCHLFPMDDKNVDMLGLIIAQHRDRKNNLSGIHLSALSQGLKRIYHVAKSRKGSVHLPRIGHDTPGFNWYGTERLIKKHLASRGIPTYIYYFPRKKQQQLKRKSEDNEETHKGKGKQYKMSLSAEGESKSFENDGDKDSSRHKSHSATSLPSIFRGVSAYLHGDSIPANEIKNLKRYIVTYDGDVEATVSNSTTHLVVAPDCAKKDLSSYKETYPDIMMVTSSWILDSLKKKKCLPEKHYAILQ</sequence>
<dbReference type="SUPFAM" id="SSF52113">
    <property type="entry name" value="BRCT domain"/>
    <property type="match status" value="1"/>
</dbReference>
<feature type="compositionally biased region" description="Basic and acidic residues" evidence="7">
    <location>
        <begin position="652"/>
        <end position="684"/>
    </location>
</feature>
<keyword evidence="5" id="KW-0067">ATP-binding</keyword>
<evidence type="ECO:0000313" key="11">
    <source>
        <dbReference type="EMBL" id="KAL3857029.1"/>
    </source>
</evidence>
<dbReference type="PROSITE" id="PS51192">
    <property type="entry name" value="HELICASE_ATP_BIND_1"/>
    <property type="match status" value="1"/>
</dbReference>
<dbReference type="InterPro" id="IPR001650">
    <property type="entry name" value="Helicase_C-like"/>
</dbReference>
<dbReference type="InterPro" id="IPR000330">
    <property type="entry name" value="SNF2_N"/>
</dbReference>
<dbReference type="AlphaFoldDB" id="A0ABD3V5Z8"/>
<dbReference type="InterPro" id="IPR043472">
    <property type="entry name" value="Macro_dom-like"/>
</dbReference>
<feature type="region of interest" description="Disordered" evidence="7">
    <location>
        <begin position="642"/>
        <end position="684"/>
    </location>
</feature>
<organism evidence="11 12">
    <name type="scientific">Sinanodonta woodiana</name>
    <name type="common">Chinese pond mussel</name>
    <name type="synonym">Anodonta woodiana</name>
    <dbReference type="NCBI Taxonomy" id="1069815"/>
    <lineage>
        <taxon>Eukaryota</taxon>
        <taxon>Metazoa</taxon>
        <taxon>Spiralia</taxon>
        <taxon>Lophotrochozoa</taxon>
        <taxon>Mollusca</taxon>
        <taxon>Bivalvia</taxon>
        <taxon>Autobranchia</taxon>
        <taxon>Heteroconchia</taxon>
        <taxon>Palaeoheterodonta</taxon>
        <taxon>Unionida</taxon>
        <taxon>Unionoidea</taxon>
        <taxon>Unionidae</taxon>
        <taxon>Unioninae</taxon>
        <taxon>Sinanodonta</taxon>
    </lineage>
</organism>
<dbReference type="Gene3D" id="3.40.50.10810">
    <property type="entry name" value="Tandem AAA-ATPase domain"/>
    <property type="match status" value="1"/>
</dbReference>
<evidence type="ECO:0000256" key="2">
    <source>
        <dbReference type="ARBA" id="ARBA00007025"/>
    </source>
</evidence>
<dbReference type="CDD" id="cd18793">
    <property type="entry name" value="SF2_C_SNF"/>
    <property type="match status" value="1"/>
</dbReference>
<keyword evidence="12" id="KW-1185">Reference proteome</keyword>
<dbReference type="CDD" id="cd03331">
    <property type="entry name" value="Macro_Poa1p-like_SNF2"/>
    <property type="match status" value="1"/>
</dbReference>
<evidence type="ECO:0000256" key="7">
    <source>
        <dbReference type="SAM" id="MobiDB-lite"/>
    </source>
</evidence>
<keyword evidence="4" id="KW-0378">Hydrolase</keyword>
<feature type="compositionally biased region" description="Basic and acidic residues" evidence="7">
    <location>
        <begin position="920"/>
        <end position="935"/>
    </location>
</feature>
<evidence type="ECO:0000259" key="10">
    <source>
        <dbReference type="PROSITE" id="PS51194"/>
    </source>
</evidence>